<sequence length="261" mass="30189">MYARNLFNFNVHSNFCRLPRDDYSAEYHPGIGWLRILSPTNAQSLRKMQFLIYYRRPAEWYQGMLSRVAELAPNLTQIHLASEAICTDPTECEQCEFNRMDNFHSKTQGVLINCNSAVGYSIGGLASFAPSLKAFKHLARVVVADPFKRDFILFQLAYRFQTTVIGINPINFRFCWDSILSNKMVSYSRSTNWRILRNLHAIVDSMAEECYRFVPVSPKIVGAYAWFPSPLVERAEVHMQDVERLERLDEAHPRANLQPII</sequence>
<organism evidence="1 2">
    <name type="scientific">Bombardia bombarda</name>
    <dbReference type="NCBI Taxonomy" id="252184"/>
    <lineage>
        <taxon>Eukaryota</taxon>
        <taxon>Fungi</taxon>
        <taxon>Dikarya</taxon>
        <taxon>Ascomycota</taxon>
        <taxon>Pezizomycotina</taxon>
        <taxon>Sordariomycetes</taxon>
        <taxon>Sordariomycetidae</taxon>
        <taxon>Sordariales</taxon>
        <taxon>Lasiosphaeriaceae</taxon>
        <taxon>Bombardia</taxon>
    </lineage>
</organism>
<dbReference type="EMBL" id="JAULSR010000002">
    <property type="protein sequence ID" value="KAK0629303.1"/>
    <property type="molecule type" value="Genomic_DNA"/>
</dbReference>
<accession>A0AA40C9M2</accession>
<evidence type="ECO:0000313" key="2">
    <source>
        <dbReference type="Proteomes" id="UP001174934"/>
    </source>
</evidence>
<keyword evidence="2" id="KW-1185">Reference proteome</keyword>
<gene>
    <name evidence="1" type="ORF">B0T17DRAFT_505879</name>
</gene>
<protein>
    <submittedName>
        <fullName evidence="1">Uncharacterized protein</fullName>
    </submittedName>
</protein>
<comment type="caution">
    <text evidence="1">The sequence shown here is derived from an EMBL/GenBank/DDBJ whole genome shotgun (WGS) entry which is preliminary data.</text>
</comment>
<dbReference type="Proteomes" id="UP001174934">
    <property type="component" value="Unassembled WGS sequence"/>
</dbReference>
<reference evidence="1" key="1">
    <citation type="submission" date="2023-06" db="EMBL/GenBank/DDBJ databases">
        <title>Genome-scale phylogeny and comparative genomics of the fungal order Sordariales.</title>
        <authorList>
            <consortium name="Lawrence Berkeley National Laboratory"/>
            <person name="Hensen N."/>
            <person name="Bonometti L."/>
            <person name="Westerberg I."/>
            <person name="Brannstrom I.O."/>
            <person name="Guillou S."/>
            <person name="Cros-Aarteil S."/>
            <person name="Calhoun S."/>
            <person name="Haridas S."/>
            <person name="Kuo A."/>
            <person name="Mondo S."/>
            <person name="Pangilinan J."/>
            <person name="Riley R."/>
            <person name="LaButti K."/>
            <person name="Andreopoulos B."/>
            <person name="Lipzen A."/>
            <person name="Chen C."/>
            <person name="Yanf M."/>
            <person name="Daum C."/>
            <person name="Ng V."/>
            <person name="Clum A."/>
            <person name="Steindorff A."/>
            <person name="Ohm R."/>
            <person name="Martin F."/>
            <person name="Silar P."/>
            <person name="Natvig D."/>
            <person name="Lalanne C."/>
            <person name="Gautier V."/>
            <person name="Ament-velasquez S.L."/>
            <person name="Kruys A."/>
            <person name="Hutchinson M.I."/>
            <person name="Powell A.J."/>
            <person name="Barry K."/>
            <person name="Miller A.N."/>
            <person name="Grigoriev I.V."/>
            <person name="Debuchy R."/>
            <person name="Gladieux P."/>
            <person name="Thoren M.H."/>
            <person name="Johannesson H."/>
        </authorList>
    </citation>
    <scope>NUCLEOTIDE SEQUENCE</scope>
    <source>
        <strain evidence="1">SMH3391-2</strain>
    </source>
</reference>
<evidence type="ECO:0000313" key="1">
    <source>
        <dbReference type="EMBL" id="KAK0629303.1"/>
    </source>
</evidence>
<proteinExistence type="predicted"/>
<name>A0AA40C9M2_9PEZI</name>
<dbReference type="AlphaFoldDB" id="A0AA40C9M2"/>